<dbReference type="PANTHER" id="PTHR43178">
    <property type="entry name" value="DIHYDROLIPOAMIDE ACETYLTRANSFERASE COMPONENT OF PYRUVATE DEHYDROGENASE COMPLEX"/>
    <property type="match status" value="1"/>
</dbReference>
<evidence type="ECO:0000256" key="5">
    <source>
        <dbReference type="ARBA" id="ARBA00023315"/>
    </source>
</evidence>
<evidence type="ECO:0000256" key="6">
    <source>
        <dbReference type="SAM" id="MobiDB-lite"/>
    </source>
</evidence>
<dbReference type="FunFam" id="3.30.559.10:FF:000007">
    <property type="entry name" value="Dihydrolipoamide acetyltransferase component of pyruvate dehydrogenase complex"/>
    <property type="match status" value="1"/>
</dbReference>
<sequence length="451" mass="47917">MSTSFEFTLPDLGEGITEAEIVEWLADASDDVEEDQLLCNAETDKAVVEIPAPCDGSIEEFRAEEGETVAVGEVFVVIETDDPPAGSGGEAASEDEAAQSSANEPADDSVASAESDTTESADGEKLESATERVEHELDDGCEAEGCTGDERVFAAPSTRRYAREQGVDITAVEGSGPNSRVLQSDIDAHAEAALAGATAGSASTATTHSTAGSAEAADERVTRRDLQGIEKQMAANMSESWRTIPHVTSVFDADATELVSLKERLDEKHDEHVTYTAILVKAVVPALQSHPEVNASADLDAETVTEKHYYNVGVAVDSNHGLVVPVIRDVDQKSITEVAAGLESLVDDAQNRQLATDDVADGTFTVTNTGTHGEHGVFGTPIINHPEAAIMGVNRIRDAPVAIDEDTVEVRKQIRLTLSYDHRIVDGATADQFMETVIEGIEDPDVLFGRL</sequence>
<keyword evidence="3" id="KW-0808">Transferase</keyword>
<feature type="domain" description="Lipoyl-binding" evidence="7">
    <location>
        <begin position="4"/>
        <end position="79"/>
    </location>
</feature>
<dbReference type="InterPro" id="IPR001078">
    <property type="entry name" value="2-oxoacid_DH_actylTfrase"/>
</dbReference>
<organism evidence="9 10">
    <name type="scientific">Halococcus salifodinae DSM 8989</name>
    <dbReference type="NCBI Taxonomy" id="1227456"/>
    <lineage>
        <taxon>Archaea</taxon>
        <taxon>Methanobacteriati</taxon>
        <taxon>Methanobacteriota</taxon>
        <taxon>Stenosarchaea group</taxon>
        <taxon>Halobacteria</taxon>
        <taxon>Halobacteriales</taxon>
        <taxon>Halococcaceae</taxon>
        <taxon>Halococcus</taxon>
    </lineage>
</organism>
<dbReference type="RefSeq" id="WP_005041409.1">
    <property type="nucleotide sequence ID" value="NZ_AOME01000028.1"/>
</dbReference>
<feature type="domain" description="Peripheral subunit-binding (PSBD)" evidence="8">
    <location>
        <begin position="153"/>
        <end position="190"/>
    </location>
</feature>
<dbReference type="InterPro" id="IPR011053">
    <property type="entry name" value="Single_hybrid_motif"/>
</dbReference>
<dbReference type="OrthoDB" id="56234at2157"/>
<dbReference type="CDD" id="cd06849">
    <property type="entry name" value="lipoyl_domain"/>
    <property type="match status" value="1"/>
</dbReference>
<keyword evidence="4" id="KW-0450">Lipoyl</keyword>
<comment type="caution">
    <text evidence="9">The sequence shown here is derived from an EMBL/GenBank/DDBJ whole genome shotgun (WGS) entry which is preliminary data.</text>
</comment>
<evidence type="ECO:0000256" key="2">
    <source>
        <dbReference type="ARBA" id="ARBA00007317"/>
    </source>
</evidence>
<dbReference type="SUPFAM" id="SSF47005">
    <property type="entry name" value="Peripheral subunit-binding domain of 2-oxo acid dehydrogenase complex"/>
    <property type="match status" value="1"/>
</dbReference>
<protein>
    <submittedName>
        <fullName evidence="9">Branched-chain alpha-keto acid dehydrogenase subunit E2</fullName>
    </submittedName>
</protein>
<dbReference type="Pfam" id="PF00364">
    <property type="entry name" value="Biotin_lipoyl"/>
    <property type="match status" value="1"/>
</dbReference>
<dbReference type="InterPro" id="IPR004167">
    <property type="entry name" value="PSBD"/>
</dbReference>
<evidence type="ECO:0000256" key="1">
    <source>
        <dbReference type="ARBA" id="ARBA00001938"/>
    </source>
</evidence>
<comment type="similarity">
    <text evidence="2">Belongs to the 2-oxoacid dehydrogenase family.</text>
</comment>
<evidence type="ECO:0000259" key="8">
    <source>
        <dbReference type="PROSITE" id="PS51826"/>
    </source>
</evidence>
<dbReference type="InterPro" id="IPR050743">
    <property type="entry name" value="2-oxoacid_DH_E2_comp"/>
</dbReference>
<dbReference type="InterPro" id="IPR023213">
    <property type="entry name" value="CAT-like_dom_sf"/>
</dbReference>
<dbReference type="InterPro" id="IPR000089">
    <property type="entry name" value="Biotin_lipoyl"/>
</dbReference>
<keyword evidence="10" id="KW-1185">Reference proteome</keyword>
<evidence type="ECO:0000313" key="10">
    <source>
        <dbReference type="Proteomes" id="UP000011625"/>
    </source>
</evidence>
<dbReference type="SUPFAM" id="SSF52777">
    <property type="entry name" value="CoA-dependent acyltransferases"/>
    <property type="match status" value="1"/>
</dbReference>
<evidence type="ECO:0000259" key="7">
    <source>
        <dbReference type="PROSITE" id="PS50968"/>
    </source>
</evidence>
<dbReference type="GO" id="GO:0016407">
    <property type="term" value="F:acetyltransferase activity"/>
    <property type="evidence" value="ECO:0007669"/>
    <property type="project" value="TreeGrafter"/>
</dbReference>
<dbReference type="SUPFAM" id="SSF51230">
    <property type="entry name" value="Single hybrid motif"/>
    <property type="match status" value="1"/>
</dbReference>
<dbReference type="GO" id="GO:0031405">
    <property type="term" value="F:lipoic acid binding"/>
    <property type="evidence" value="ECO:0007669"/>
    <property type="project" value="TreeGrafter"/>
</dbReference>
<evidence type="ECO:0000256" key="4">
    <source>
        <dbReference type="ARBA" id="ARBA00022823"/>
    </source>
</evidence>
<comment type="cofactor">
    <cofactor evidence="1">
        <name>(R)-lipoate</name>
        <dbReference type="ChEBI" id="CHEBI:83088"/>
    </cofactor>
</comment>
<name>M0N8Y0_9EURY</name>
<dbReference type="Proteomes" id="UP000011625">
    <property type="component" value="Unassembled WGS sequence"/>
</dbReference>
<dbReference type="PATRIC" id="fig|1227456.3.peg.1271"/>
<dbReference type="STRING" id="1227456.C450_06325"/>
<reference evidence="9 10" key="1">
    <citation type="journal article" date="2014" name="PLoS Genet.">
        <title>Phylogenetically driven sequencing of extremely halophilic archaea reveals strategies for static and dynamic osmo-response.</title>
        <authorList>
            <person name="Becker E.A."/>
            <person name="Seitzer P.M."/>
            <person name="Tritt A."/>
            <person name="Larsen D."/>
            <person name="Krusor M."/>
            <person name="Yao A.I."/>
            <person name="Wu D."/>
            <person name="Madern D."/>
            <person name="Eisen J.A."/>
            <person name="Darling A.E."/>
            <person name="Facciotti M.T."/>
        </authorList>
    </citation>
    <scope>NUCLEOTIDE SEQUENCE [LARGE SCALE GENOMIC DNA]</scope>
    <source>
        <strain evidence="9 10">DSM 8989</strain>
    </source>
</reference>
<dbReference type="PANTHER" id="PTHR43178:SF5">
    <property type="entry name" value="LIPOAMIDE ACYLTRANSFERASE COMPONENT OF BRANCHED-CHAIN ALPHA-KETO ACID DEHYDROGENASE COMPLEX, MITOCHONDRIAL"/>
    <property type="match status" value="1"/>
</dbReference>
<dbReference type="Pfam" id="PF00198">
    <property type="entry name" value="2-oxoacid_dh"/>
    <property type="match status" value="1"/>
</dbReference>
<dbReference type="InterPro" id="IPR036625">
    <property type="entry name" value="E3-bd_dom_sf"/>
</dbReference>
<gene>
    <name evidence="9" type="ORF">C450_06325</name>
</gene>
<evidence type="ECO:0000313" key="9">
    <source>
        <dbReference type="EMBL" id="EMA54422.1"/>
    </source>
</evidence>
<proteinExistence type="inferred from homology"/>
<feature type="compositionally biased region" description="Basic and acidic residues" evidence="6">
    <location>
        <begin position="122"/>
        <end position="135"/>
    </location>
</feature>
<feature type="compositionally biased region" description="Low complexity" evidence="6">
    <location>
        <begin position="198"/>
        <end position="215"/>
    </location>
</feature>
<evidence type="ECO:0000256" key="3">
    <source>
        <dbReference type="ARBA" id="ARBA00022679"/>
    </source>
</evidence>
<feature type="region of interest" description="Disordered" evidence="6">
    <location>
        <begin position="80"/>
        <end position="145"/>
    </location>
</feature>
<dbReference type="EMBL" id="AOME01000028">
    <property type="protein sequence ID" value="EMA54422.1"/>
    <property type="molecule type" value="Genomic_DNA"/>
</dbReference>
<feature type="region of interest" description="Disordered" evidence="6">
    <location>
        <begin position="198"/>
        <end position="222"/>
    </location>
</feature>
<dbReference type="GO" id="GO:0005737">
    <property type="term" value="C:cytoplasm"/>
    <property type="evidence" value="ECO:0007669"/>
    <property type="project" value="TreeGrafter"/>
</dbReference>
<dbReference type="Gene3D" id="2.40.50.100">
    <property type="match status" value="1"/>
</dbReference>
<dbReference type="PROSITE" id="PS51826">
    <property type="entry name" value="PSBD"/>
    <property type="match status" value="1"/>
</dbReference>
<dbReference type="AlphaFoldDB" id="M0N8Y0"/>
<dbReference type="Gene3D" id="4.10.320.10">
    <property type="entry name" value="E3-binding domain"/>
    <property type="match status" value="1"/>
</dbReference>
<keyword evidence="5" id="KW-0012">Acyltransferase</keyword>
<dbReference type="Gene3D" id="3.30.559.10">
    <property type="entry name" value="Chloramphenicol acetyltransferase-like domain"/>
    <property type="match status" value="1"/>
</dbReference>
<dbReference type="Pfam" id="PF02817">
    <property type="entry name" value="E3_binding"/>
    <property type="match status" value="1"/>
</dbReference>
<dbReference type="PROSITE" id="PS50968">
    <property type="entry name" value="BIOTINYL_LIPOYL"/>
    <property type="match status" value="1"/>
</dbReference>
<accession>M0N8Y0</accession>